<evidence type="ECO:0000259" key="2">
    <source>
        <dbReference type="SMART" id="SM00900"/>
    </source>
</evidence>
<organism evidence="3 4">
    <name type="scientific">Acetobacterium malicum</name>
    <dbReference type="NCBI Taxonomy" id="52692"/>
    <lineage>
        <taxon>Bacteria</taxon>
        <taxon>Bacillati</taxon>
        <taxon>Bacillota</taxon>
        <taxon>Clostridia</taxon>
        <taxon>Eubacteriales</taxon>
        <taxon>Eubacteriaceae</taxon>
        <taxon>Acetobacterium</taxon>
    </lineage>
</organism>
<keyword evidence="1" id="KW-0732">Signal</keyword>
<name>A0ABR6YSP5_9FIRM</name>
<dbReference type="Gene3D" id="3.90.1010.20">
    <property type="match status" value="1"/>
</dbReference>
<dbReference type="Proteomes" id="UP000622405">
    <property type="component" value="Unassembled WGS sequence"/>
</dbReference>
<keyword evidence="4" id="KW-1185">Reference proteome</keyword>
<feature type="domain" description="FMN-binding" evidence="2">
    <location>
        <begin position="37"/>
        <end position="111"/>
    </location>
</feature>
<dbReference type="InterPro" id="IPR007329">
    <property type="entry name" value="FMN-bd"/>
</dbReference>
<gene>
    <name evidence="3" type="ORF">GH811_00700</name>
</gene>
<dbReference type="InterPro" id="IPR000572">
    <property type="entry name" value="OxRdtase_Mopterin-bd_dom"/>
</dbReference>
<dbReference type="PROSITE" id="PS51257">
    <property type="entry name" value="PROKAR_LIPOPROTEIN"/>
    <property type="match status" value="1"/>
</dbReference>
<evidence type="ECO:0000313" key="3">
    <source>
        <dbReference type="EMBL" id="MBC3898132.1"/>
    </source>
</evidence>
<dbReference type="Pfam" id="PF00174">
    <property type="entry name" value="Oxidored_molyb"/>
    <property type="match status" value="1"/>
</dbReference>
<dbReference type="RefSeq" id="WP_186892885.1">
    <property type="nucleotide sequence ID" value="NZ_WJBE01000001.1"/>
</dbReference>
<dbReference type="SUPFAM" id="SSF56524">
    <property type="entry name" value="Oxidoreductase molybdopterin-binding domain"/>
    <property type="match status" value="1"/>
</dbReference>
<evidence type="ECO:0000313" key="4">
    <source>
        <dbReference type="Proteomes" id="UP000622405"/>
    </source>
</evidence>
<dbReference type="EMBL" id="WJBE01000001">
    <property type="protein sequence ID" value="MBC3898132.1"/>
    <property type="molecule type" value="Genomic_DNA"/>
</dbReference>
<comment type="caution">
    <text evidence="3">The sequence shown here is derived from an EMBL/GenBank/DDBJ whole genome shotgun (WGS) entry which is preliminary data.</text>
</comment>
<accession>A0ABR6YSP5</accession>
<proteinExistence type="predicted"/>
<dbReference type="SMART" id="SM00900">
    <property type="entry name" value="FMN_bind"/>
    <property type="match status" value="1"/>
</dbReference>
<feature type="chain" id="PRO_5047209310" evidence="1">
    <location>
        <begin position="19"/>
        <end position="448"/>
    </location>
</feature>
<dbReference type="Gene3D" id="3.90.420.10">
    <property type="entry name" value="Oxidoreductase, molybdopterin-binding domain"/>
    <property type="match status" value="1"/>
</dbReference>
<protein>
    <submittedName>
        <fullName evidence="3">FMN-binding protein</fullName>
    </submittedName>
</protein>
<feature type="signal peptide" evidence="1">
    <location>
        <begin position="1"/>
        <end position="18"/>
    </location>
</feature>
<evidence type="ECO:0000256" key="1">
    <source>
        <dbReference type="SAM" id="SignalP"/>
    </source>
</evidence>
<reference evidence="3 4" key="1">
    <citation type="journal article" date="2020" name="mSystems">
        <title>Defining Genomic and Predicted Metabolic Features of the Acetobacterium Genus.</title>
        <authorList>
            <person name="Ross D.E."/>
            <person name="Marshall C.W."/>
            <person name="Gulliver D."/>
            <person name="May H.D."/>
            <person name="Norman R.S."/>
        </authorList>
    </citation>
    <scope>NUCLEOTIDE SEQUENCE [LARGE SCALE GENOMIC DNA]</scope>
    <source>
        <strain evidence="3 4">DSM 4132</strain>
    </source>
</reference>
<dbReference type="InterPro" id="IPR036374">
    <property type="entry name" value="OxRdtase_Mopterin-bd_sf"/>
</dbReference>
<sequence>MKRSYLGVLTGLMMVMLAGCTNGVSYEAGSYVGSAQGKNGPIKVEVTFSENKIESVQVVSYKDDLDYATKAVEGMPESIIAKQRLDVDAVSGATLTSRGIVGAVAQCVTDAGADPEKLGFTSVAKKTDSQEVLITGLTDEKIITGDEIKAMTPVTFEAISIDASGTQTPTSGKGVKLEDILAQYGESQKNYDAIVLNATDGYAIEIPRDVLAIRDVIIAYEVNGAACDLRTVVPEERAMYWVKFLNKIEIKGAVTQVETENLAMLETAVLMCTPETYKYYDAIDQAVPTSQLLEKTGATKTETVDVAGMDGWARTENYDLYKNQYIKITGENAPMFIGPDLPEGMRMKDMLSNKLGKDLILSVSKAQEKYGTTMNGKSGVAIDKIFQELKIREAARYKLTGSDGNETEISLEELKKGILTLSDGGVDGVFEGPDAVSVKGLLFIKAVV</sequence>
<dbReference type="Pfam" id="PF04205">
    <property type="entry name" value="FMN_bind"/>
    <property type="match status" value="1"/>
</dbReference>